<keyword evidence="2" id="KW-1185">Reference proteome</keyword>
<gene>
    <name evidence="1" type="ORF">TWF696_005681</name>
</gene>
<reference evidence="1 2" key="1">
    <citation type="submission" date="2019-10" db="EMBL/GenBank/DDBJ databases">
        <authorList>
            <person name="Palmer J.M."/>
        </authorList>
    </citation>
    <scope>NUCLEOTIDE SEQUENCE [LARGE SCALE GENOMIC DNA]</scope>
    <source>
        <strain evidence="1 2">TWF696</strain>
    </source>
</reference>
<protein>
    <submittedName>
        <fullName evidence="1">Uncharacterized protein</fullName>
    </submittedName>
</protein>
<evidence type="ECO:0000313" key="2">
    <source>
        <dbReference type="Proteomes" id="UP001375240"/>
    </source>
</evidence>
<dbReference type="EMBL" id="JAVHNQ010000004">
    <property type="protein sequence ID" value="KAK6349394.1"/>
    <property type="molecule type" value="Genomic_DNA"/>
</dbReference>
<comment type="caution">
    <text evidence="1">The sequence shown here is derived from an EMBL/GenBank/DDBJ whole genome shotgun (WGS) entry which is preliminary data.</text>
</comment>
<sequence>MLAAWFNLRARDPYPNGGGPDGLSGVISEPENLGLYNEHLELFKEMNRVVQSGGIQTAAGKPKIHCGDDWAILQDPETDQLRSSSGELRFNDDKSPMLIKQDPELHKELYNADESRNGDTISWMPDTNTYLIEGSRISCERFGTFAFVTAVLGKVTICPATFDPLNDDIPNEKLPTAESIAALTPINMYLPASQILLHETVHLVLGQDRSTLPESCA</sequence>
<name>A0AAV9UX06_9PEZI</name>
<organism evidence="1 2">
    <name type="scientific">Orbilia brochopaga</name>
    <dbReference type="NCBI Taxonomy" id="3140254"/>
    <lineage>
        <taxon>Eukaryota</taxon>
        <taxon>Fungi</taxon>
        <taxon>Dikarya</taxon>
        <taxon>Ascomycota</taxon>
        <taxon>Pezizomycotina</taxon>
        <taxon>Orbiliomycetes</taxon>
        <taxon>Orbiliales</taxon>
        <taxon>Orbiliaceae</taxon>
        <taxon>Orbilia</taxon>
    </lineage>
</organism>
<evidence type="ECO:0000313" key="1">
    <source>
        <dbReference type="EMBL" id="KAK6349394.1"/>
    </source>
</evidence>
<accession>A0AAV9UX06</accession>
<dbReference type="AlphaFoldDB" id="A0AAV9UX06"/>
<proteinExistence type="predicted"/>
<dbReference type="Proteomes" id="UP001375240">
    <property type="component" value="Unassembled WGS sequence"/>
</dbReference>